<organism evidence="8 9">
    <name type="scientific">Flavobacterium zubiriense</name>
    <dbReference type="NCBI Taxonomy" id="3138075"/>
    <lineage>
        <taxon>Bacteria</taxon>
        <taxon>Pseudomonadati</taxon>
        <taxon>Bacteroidota</taxon>
        <taxon>Flavobacteriia</taxon>
        <taxon>Flavobacteriales</taxon>
        <taxon>Flavobacteriaceae</taxon>
        <taxon>Flavobacterium</taxon>
    </lineage>
</organism>
<keyword evidence="4" id="KW-0808">Transferase</keyword>
<comment type="catalytic activity">
    <reaction evidence="1">
        <text>ATP + protein L-histidine = ADP + protein N-phospho-L-histidine.</text>
        <dbReference type="EC" id="2.7.13.3"/>
    </reaction>
</comment>
<dbReference type="InterPro" id="IPR052162">
    <property type="entry name" value="Sensor_kinase/Photoreceptor"/>
</dbReference>
<dbReference type="Pfam" id="PF00512">
    <property type="entry name" value="HisKA"/>
    <property type="match status" value="1"/>
</dbReference>
<dbReference type="EC" id="2.7.13.3" evidence="2"/>
<dbReference type="Proteomes" id="UP001574169">
    <property type="component" value="Unassembled WGS sequence"/>
</dbReference>
<evidence type="ECO:0000256" key="3">
    <source>
        <dbReference type="ARBA" id="ARBA00022553"/>
    </source>
</evidence>
<sequence length="594" mass="69344">MFQSKLFNSIGFIRAVFLIAFFILIFLASVTYRHIKELDKISDSIINTYEISIELGQLISHIKDAETGHRGYIITNDSLYLEPFISARNKINHSFQTLNNTVKHDTTKQERLKRIYDLVDKRFSFFKNRFSSKKEFNTDFKDGKLVMDSLRTEIDSMLSTENKLLNLKGKLYKNNNSNTPLIIFSTFLISILILGLGYLRIIKNYKDLMNQNIRLKIFDESSKQAEILGKYGSWMFNLEDRTFNYSDNKFRLLGSIPQSYLPTFENLLDNIHPEDKEILSDAFEQIEENESFPLIRYRIIKKDTLDIRYFRTTARIFIDRLGHKNVLGTTQDITEDYHKTQLIKLRNKELEQNNKELTEFNHVASHDLQEPLRKIQTFISRIEDREKESLSQTTKGYFEKIQEASNRMRILIDDLLQYSRTNRSENKFEITNLNTIANNAISELSENIAEKKAEIIFENLHEVHGIPFQLEQLFINIIGNSLKYSKKDVHPVITITSSKVKGSKTPILNDNSKREYIKITFKDNGLGFEQKYAEKIFLLFNRLHDKNEFPGTGVGLAICKKIIENHKGYIFAKGLPNQGATFKIYLPIYKTTIV</sequence>
<gene>
    <name evidence="8" type="ORF">AAGV28_02560</name>
</gene>
<dbReference type="CDD" id="cd00082">
    <property type="entry name" value="HisKA"/>
    <property type="match status" value="1"/>
</dbReference>
<dbReference type="InterPro" id="IPR035965">
    <property type="entry name" value="PAS-like_dom_sf"/>
</dbReference>
<dbReference type="Gene3D" id="3.30.450.20">
    <property type="entry name" value="PAS domain"/>
    <property type="match status" value="1"/>
</dbReference>
<dbReference type="Gene3D" id="1.10.287.130">
    <property type="match status" value="1"/>
</dbReference>
<dbReference type="SMART" id="SM00388">
    <property type="entry name" value="HisKA"/>
    <property type="match status" value="1"/>
</dbReference>
<protein>
    <recommendedName>
        <fullName evidence="2">histidine kinase</fullName>
        <ecNumber evidence="2">2.7.13.3</ecNumber>
    </recommendedName>
</protein>
<dbReference type="Gene3D" id="3.30.565.10">
    <property type="entry name" value="Histidine kinase-like ATPase, C-terminal domain"/>
    <property type="match status" value="1"/>
</dbReference>
<dbReference type="InterPro" id="IPR036890">
    <property type="entry name" value="HATPase_C_sf"/>
</dbReference>
<keyword evidence="5" id="KW-0418">Kinase</keyword>
<evidence type="ECO:0000256" key="4">
    <source>
        <dbReference type="ARBA" id="ARBA00022679"/>
    </source>
</evidence>
<dbReference type="SUPFAM" id="SSF47384">
    <property type="entry name" value="Homodimeric domain of signal transducing histidine kinase"/>
    <property type="match status" value="1"/>
</dbReference>
<reference evidence="8 9" key="1">
    <citation type="submission" date="2024-04" db="EMBL/GenBank/DDBJ databases">
        <title>New Clade of Flavobacterium.</title>
        <authorList>
            <person name="Matos L."/>
            <person name="Proenca D.N."/>
            <person name="Fransisco R.M."/>
            <person name="Chung A.P."/>
            <person name="Maccario L."/>
            <person name="Sorensen S.J."/>
            <person name="Morais P.V."/>
        </authorList>
    </citation>
    <scope>NUCLEOTIDE SEQUENCE [LARGE SCALE GENOMIC DNA]</scope>
    <source>
        <strain evidence="8 9">FZUC8N2.13</strain>
    </source>
</reference>
<evidence type="ECO:0000313" key="9">
    <source>
        <dbReference type="Proteomes" id="UP001574169"/>
    </source>
</evidence>
<keyword evidence="6" id="KW-1133">Transmembrane helix</keyword>
<dbReference type="PANTHER" id="PTHR43304">
    <property type="entry name" value="PHYTOCHROME-LIKE PROTEIN CPH1"/>
    <property type="match status" value="1"/>
</dbReference>
<keyword evidence="9" id="KW-1185">Reference proteome</keyword>
<dbReference type="InterPro" id="IPR036097">
    <property type="entry name" value="HisK_dim/P_sf"/>
</dbReference>
<evidence type="ECO:0000256" key="2">
    <source>
        <dbReference type="ARBA" id="ARBA00012438"/>
    </source>
</evidence>
<accession>A0ABV4T805</accession>
<feature type="transmembrane region" description="Helical" evidence="6">
    <location>
        <begin position="12"/>
        <end position="32"/>
    </location>
</feature>
<dbReference type="CDD" id="cd00130">
    <property type="entry name" value="PAS"/>
    <property type="match status" value="1"/>
</dbReference>
<evidence type="ECO:0000256" key="6">
    <source>
        <dbReference type="SAM" id="Phobius"/>
    </source>
</evidence>
<dbReference type="SUPFAM" id="SSF55874">
    <property type="entry name" value="ATPase domain of HSP90 chaperone/DNA topoisomerase II/histidine kinase"/>
    <property type="match status" value="1"/>
</dbReference>
<dbReference type="InterPro" id="IPR007891">
    <property type="entry name" value="CHASE3"/>
</dbReference>
<comment type="caution">
    <text evidence="8">The sequence shown here is derived from an EMBL/GenBank/DDBJ whole genome shotgun (WGS) entry which is preliminary data.</text>
</comment>
<feature type="transmembrane region" description="Helical" evidence="6">
    <location>
        <begin position="181"/>
        <end position="201"/>
    </location>
</feature>
<feature type="domain" description="Histidine kinase" evidence="7">
    <location>
        <begin position="363"/>
        <end position="590"/>
    </location>
</feature>
<dbReference type="PANTHER" id="PTHR43304:SF1">
    <property type="entry name" value="PAC DOMAIN-CONTAINING PROTEIN"/>
    <property type="match status" value="1"/>
</dbReference>
<proteinExistence type="predicted"/>
<dbReference type="Pfam" id="PF05227">
    <property type="entry name" value="CHASE3"/>
    <property type="match status" value="1"/>
</dbReference>
<keyword evidence="6" id="KW-0812">Transmembrane</keyword>
<dbReference type="InterPro" id="IPR003594">
    <property type="entry name" value="HATPase_dom"/>
</dbReference>
<dbReference type="InterPro" id="IPR000014">
    <property type="entry name" value="PAS"/>
</dbReference>
<name>A0ABV4T805_9FLAO</name>
<evidence type="ECO:0000256" key="5">
    <source>
        <dbReference type="ARBA" id="ARBA00022777"/>
    </source>
</evidence>
<dbReference type="InterPro" id="IPR005467">
    <property type="entry name" value="His_kinase_dom"/>
</dbReference>
<dbReference type="InterPro" id="IPR013655">
    <property type="entry name" value="PAS_fold_3"/>
</dbReference>
<keyword evidence="6" id="KW-0472">Membrane</keyword>
<evidence type="ECO:0000259" key="7">
    <source>
        <dbReference type="PROSITE" id="PS50109"/>
    </source>
</evidence>
<dbReference type="EMBL" id="JBCFQL010000002">
    <property type="protein sequence ID" value="MFA9190242.1"/>
    <property type="molecule type" value="Genomic_DNA"/>
</dbReference>
<dbReference type="SUPFAM" id="SSF55785">
    <property type="entry name" value="PYP-like sensor domain (PAS domain)"/>
    <property type="match status" value="1"/>
</dbReference>
<dbReference type="Pfam" id="PF02518">
    <property type="entry name" value="HATPase_c"/>
    <property type="match status" value="1"/>
</dbReference>
<keyword evidence="3" id="KW-0597">Phosphoprotein</keyword>
<dbReference type="PROSITE" id="PS50109">
    <property type="entry name" value="HIS_KIN"/>
    <property type="match status" value="1"/>
</dbReference>
<dbReference type="PRINTS" id="PR00344">
    <property type="entry name" value="BCTRLSENSOR"/>
</dbReference>
<dbReference type="InterPro" id="IPR004358">
    <property type="entry name" value="Sig_transdc_His_kin-like_C"/>
</dbReference>
<dbReference type="RefSeq" id="WP_373405264.1">
    <property type="nucleotide sequence ID" value="NZ_JBCFQL010000002.1"/>
</dbReference>
<dbReference type="SMART" id="SM00387">
    <property type="entry name" value="HATPase_c"/>
    <property type="match status" value="1"/>
</dbReference>
<dbReference type="CDD" id="cd19410">
    <property type="entry name" value="HK9-like_sensor"/>
    <property type="match status" value="1"/>
</dbReference>
<evidence type="ECO:0000313" key="8">
    <source>
        <dbReference type="EMBL" id="MFA9190242.1"/>
    </source>
</evidence>
<dbReference type="Pfam" id="PF08447">
    <property type="entry name" value="PAS_3"/>
    <property type="match status" value="1"/>
</dbReference>
<dbReference type="InterPro" id="IPR003661">
    <property type="entry name" value="HisK_dim/P_dom"/>
</dbReference>
<evidence type="ECO:0000256" key="1">
    <source>
        <dbReference type="ARBA" id="ARBA00000085"/>
    </source>
</evidence>